<evidence type="ECO:0000313" key="3">
    <source>
        <dbReference type="Proteomes" id="UP000613768"/>
    </source>
</evidence>
<sequence>MTSDKGGADFPRLFALEDLPDGAFSANGQGAIRMSVNDLKVLLYTSVETGESHCRQLVEALAMSKGSNDDSAAAKVTLVTTAADANVTSEQPAPPATLDAPRSSMANPDSRVSVVAIGSSVQAAVEAACIAALRRFQSRLTSSNSADATPPIATMVLVAPDLPADFFSPSHGPYHSGALALESIGRLVILHCGRDTKLPHGGSPVLGRDGPVGAHSSKLSAIDISEWIENRSDASEGALRSLESLGLITRLLRGMAVGSAVFGAKREATT</sequence>
<protein>
    <submittedName>
        <fullName evidence="2">Uncharacterized protein</fullName>
    </submittedName>
</protein>
<dbReference type="EMBL" id="JACYTR010000069">
    <property type="protein sequence ID" value="MBD8527869.1"/>
    <property type="molecule type" value="Genomic_DNA"/>
</dbReference>
<reference evidence="2 3" key="1">
    <citation type="submission" date="2020-09" db="EMBL/GenBank/DDBJ databases">
        <title>Pseudoxanthomonas sp. CAU 1598 isolated from sand of Yaerae Beach.</title>
        <authorList>
            <person name="Kim W."/>
        </authorList>
    </citation>
    <scope>NUCLEOTIDE SEQUENCE [LARGE SCALE GENOMIC DNA]</scope>
    <source>
        <strain evidence="2 3">CAU 1598</strain>
    </source>
</reference>
<evidence type="ECO:0000256" key="1">
    <source>
        <dbReference type="SAM" id="MobiDB-lite"/>
    </source>
</evidence>
<comment type="caution">
    <text evidence="2">The sequence shown here is derived from an EMBL/GenBank/DDBJ whole genome shotgun (WGS) entry which is preliminary data.</text>
</comment>
<gene>
    <name evidence="2" type="ORF">IFO71_19150</name>
</gene>
<accession>A0AAW3ZQV8</accession>
<organism evidence="2 3">
    <name type="scientific">Pseudomarimonas arenosa</name>
    <dbReference type="NCBI Taxonomy" id="2774145"/>
    <lineage>
        <taxon>Bacteria</taxon>
        <taxon>Pseudomonadati</taxon>
        <taxon>Pseudomonadota</taxon>
        <taxon>Gammaproteobacteria</taxon>
        <taxon>Lysobacterales</taxon>
        <taxon>Lysobacteraceae</taxon>
        <taxon>Pseudomarimonas</taxon>
    </lineage>
</organism>
<feature type="region of interest" description="Disordered" evidence="1">
    <location>
        <begin position="86"/>
        <end position="105"/>
    </location>
</feature>
<name>A0AAW3ZQV8_9GAMM</name>
<dbReference type="Proteomes" id="UP000613768">
    <property type="component" value="Unassembled WGS sequence"/>
</dbReference>
<evidence type="ECO:0000313" key="2">
    <source>
        <dbReference type="EMBL" id="MBD8527869.1"/>
    </source>
</evidence>
<dbReference type="RefSeq" id="WP_192031291.1">
    <property type="nucleotide sequence ID" value="NZ_JACYTR010000069.1"/>
</dbReference>
<keyword evidence="3" id="KW-1185">Reference proteome</keyword>
<proteinExistence type="predicted"/>
<dbReference type="AlphaFoldDB" id="A0AAW3ZQV8"/>